<name>A0A7W4TPP0_KINRA</name>
<dbReference type="PROSITE" id="PS50977">
    <property type="entry name" value="HTH_TETR_2"/>
    <property type="match status" value="1"/>
</dbReference>
<dbReference type="EMBL" id="JACHVY010000003">
    <property type="protein sequence ID" value="MBB2902665.1"/>
    <property type="molecule type" value="Genomic_DNA"/>
</dbReference>
<dbReference type="GO" id="GO:0003700">
    <property type="term" value="F:DNA-binding transcription factor activity"/>
    <property type="evidence" value="ECO:0007669"/>
    <property type="project" value="TreeGrafter"/>
</dbReference>
<evidence type="ECO:0000259" key="6">
    <source>
        <dbReference type="PROSITE" id="PS50977"/>
    </source>
</evidence>
<keyword evidence="2 4" id="KW-0238">DNA-binding</keyword>
<evidence type="ECO:0000256" key="2">
    <source>
        <dbReference type="ARBA" id="ARBA00023125"/>
    </source>
</evidence>
<dbReference type="Gene3D" id="1.10.357.10">
    <property type="entry name" value="Tetracycline Repressor, domain 2"/>
    <property type="match status" value="1"/>
</dbReference>
<organism evidence="7 8">
    <name type="scientific">Kineococcus radiotolerans</name>
    <dbReference type="NCBI Taxonomy" id="131568"/>
    <lineage>
        <taxon>Bacteria</taxon>
        <taxon>Bacillati</taxon>
        <taxon>Actinomycetota</taxon>
        <taxon>Actinomycetes</taxon>
        <taxon>Kineosporiales</taxon>
        <taxon>Kineosporiaceae</taxon>
        <taxon>Kineococcus</taxon>
    </lineage>
</organism>
<evidence type="ECO:0000256" key="1">
    <source>
        <dbReference type="ARBA" id="ARBA00023015"/>
    </source>
</evidence>
<evidence type="ECO:0000313" key="7">
    <source>
        <dbReference type="EMBL" id="MBB2902665.1"/>
    </source>
</evidence>
<dbReference type="Gene3D" id="1.10.10.60">
    <property type="entry name" value="Homeodomain-like"/>
    <property type="match status" value="1"/>
</dbReference>
<sequence>MSEHVVEPTAPRRGRPPASSRAEIETVAVELFLTRGFEETTLAEITAAAGVSKTSFFRYFPSKASIVWWRFDEYTAGFARLLEESRDRGDATMDLVRAAVVGAVQRVIDDQGLWMQRFRVLEESSELRSGESQQWAEWREHVAAFVAHRHGLAAPDVVPQAVAGAVHAAYLSVLRRWLGVEQPGPQLLPDLDRDLRPLCDVLQGWLDTAPRPEG</sequence>
<protein>
    <submittedName>
        <fullName evidence="7">AcrR family transcriptional regulator</fullName>
    </submittedName>
</protein>
<evidence type="ECO:0000256" key="4">
    <source>
        <dbReference type="PROSITE-ProRule" id="PRU00335"/>
    </source>
</evidence>
<evidence type="ECO:0000313" key="8">
    <source>
        <dbReference type="Proteomes" id="UP000533269"/>
    </source>
</evidence>
<dbReference type="PROSITE" id="PS01081">
    <property type="entry name" value="HTH_TETR_1"/>
    <property type="match status" value="1"/>
</dbReference>
<evidence type="ECO:0000256" key="5">
    <source>
        <dbReference type="SAM" id="MobiDB-lite"/>
    </source>
</evidence>
<comment type="caution">
    <text evidence="7">The sequence shown here is derived from an EMBL/GenBank/DDBJ whole genome shotgun (WGS) entry which is preliminary data.</text>
</comment>
<keyword evidence="1" id="KW-0805">Transcription regulation</keyword>
<accession>A0A7W4TPP0</accession>
<dbReference type="Pfam" id="PF00440">
    <property type="entry name" value="TetR_N"/>
    <property type="match status" value="1"/>
</dbReference>
<dbReference type="InterPro" id="IPR009057">
    <property type="entry name" value="Homeodomain-like_sf"/>
</dbReference>
<reference evidence="7 8" key="1">
    <citation type="submission" date="2020-08" db="EMBL/GenBank/DDBJ databases">
        <title>The Agave Microbiome: Exploring the role of microbial communities in plant adaptations to desert environments.</title>
        <authorList>
            <person name="Partida-Martinez L.P."/>
        </authorList>
    </citation>
    <scope>NUCLEOTIDE SEQUENCE [LARGE SCALE GENOMIC DNA]</scope>
    <source>
        <strain evidence="7 8">AS2.23</strain>
    </source>
</reference>
<keyword evidence="3" id="KW-0804">Transcription</keyword>
<dbReference type="Pfam" id="PF17754">
    <property type="entry name" value="TetR_C_14"/>
    <property type="match status" value="1"/>
</dbReference>
<dbReference type="RefSeq" id="WP_183392380.1">
    <property type="nucleotide sequence ID" value="NZ_JACHVY010000003.1"/>
</dbReference>
<feature type="region of interest" description="Disordered" evidence="5">
    <location>
        <begin position="1"/>
        <end position="20"/>
    </location>
</feature>
<dbReference type="PANTHER" id="PTHR30055:SF238">
    <property type="entry name" value="MYCOFACTOCIN BIOSYNTHESIS TRANSCRIPTIONAL REGULATOR MFTR-RELATED"/>
    <property type="match status" value="1"/>
</dbReference>
<dbReference type="GO" id="GO:0000976">
    <property type="term" value="F:transcription cis-regulatory region binding"/>
    <property type="evidence" value="ECO:0007669"/>
    <property type="project" value="TreeGrafter"/>
</dbReference>
<gene>
    <name evidence="7" type="ORF">FHR75_003496</name>
</gene>
<dbReference type="InterPro" id="IPR041347">
    <property type="entry name" value="MftR_C"/>
</dbReference>
<dbReference type="InterPro" id="IPR050109">
    <property type="entry name" value="HTH-type_TetR-like_transc_reg"/>
</dbReference>
<dbReference type="AlphaFoldDB" id="A0A7W4TPP0"/>
<dbReference type="SUPFAM" id="SSF46689">
    <property type="entry name" value="Homeodomain-like"/>
    <property type="match status" value="1"/>
</dbReference>
<reference evidence="7 8" key="2">
    <citation type="submission" date="2020-08" db="EMBL/GenBank/DDBJ databases">
        <authorList>
            <person name="Partida-Martinez L."/>
            <person name="Huntemann M."/>
            <person name="Clum A."/>
            <person name="Wang J."/>
            <person name="Palaniappan K."/>
            <person name="Ritter S."/>
            <person name="Chen I.-M."/>
            <person name="Stamatis D."/>
            <person name="Reddy T."/>
            <person name="O'Malley R."/>
            <person name="Daum C."/>
            <person name="Shapiro N."/>
            <person name="Ivanova N."/>
            <person name="Kyrpides N."/>
            <person name="Woyke T."/>
        </authorList>
    </citation>
    <scope>NUCLEOTIDE SEQUENCE [LARGE SCALE GENOMIC DNA]</scope>
    <source>
        <strain evidence="7 8">AS2.23</strain>
    </source>
</reference>
<dbReference type="PRINTS" id="PR00455">
    <property type="entry name" value="HTHTETR"/>
</dbReference>
<feature type="domain" description="HTH tetR-type" evidence="6">
    <location>
        <begin position="18"/>
        <end position="78"/>
    </location>
</feature>
<evidence type="ECO:0000256" key="3">
    <source>
        <dbReference type="ARBA" id="ARBA00023163"/>
    </source>
</evidence>
<proteinExistence type="predicted"/>
<dbReference type="PANTHER" id="PTHR30055">
    <property type="entry name" value="HTH-TYPE TRANSCRIPTIONAL REGULATOR RUTR"/>
    <property type="match status" value="1"/>
</dbReference>
<dbReference type="Proteomes" id="UP000533269">
    <property type="component" value="Unassembled WGS sequence"/>
</dbReference>
<feature type="compositionally biased region" description="Low complexity" evidence="5">
    <location>
        <begin position="8"/>
        <end position="20"/>
    </location>
</feature>
<feature type="DNA-binding region" description="H-T-H motif" evidence="4">
    <location>
        <begin position="41"/>
        <end position="60"/>
    </location>
</feature>
<dbReference type="InterPro" id="IPR001647">
    <property type="entry name" value="HTH_TetR"/>
</dbReference>
<dbReference type="InterPro" id="IPR023772">
    <property type="entry name" value="DNA-bd_HTH_TetR-type_CS"/>
</dbReference>